<evidence type="ECO:0000256" key="9">
    <source>
        <dbReference type="ARBA" id="ARBA00045890"/>
    </source>
</evidence>
<dbReference type="Proteomes" id="UP000002279">
    <property type="component" value="Chromosome 20"/>
</dbReference>
<dbReference type="GO" id="GO:0000387">
    <property type="term" value="P:spliceosomal snRNP assembly"/>
    <property type="evidence" value="ECO:0000318"/>
    <property type="project" value="GO_Central"/>
</dbReference>
<feature type="compositionally biased region" description="Low complexity" evidence="11">
    <location>
        <begin position="337"/>
        <end position="363"/>
    </location>
</feature>
<dbReference type="GO" id="GO:0006884">
    <property type="term" value="P:cell volume homeostasis"/>
    <property type="evidence" value="ECO:0007669"/>
    <property type="project" value="InterPro"/>
</dbReference>
<evidence type="ECO:0000256" key="7">
    <source>
        <dbReference type="ARBA" id="ARBA00031931"/>
    </source>
</evidence>
<evidence type="ECO:0000256" key="10">
    <source>
        <dbReference type="ARBA" id="ARBA00046355"/>
    </source>
</evidence>
<evidence type="ECO:0000256" key="2">
    <source>
        <dbReference type="ARBA" id="ARBA00004496"/>
    </source>
</evidence>
<protein>
    <recommendedName>
        <fullName evidence="4">Methylosome subunit pICln</fullName>
    </recommendedName>
    <alternativeName>
        <fullName evidence="7">Chloride channel, nucleotide sensitive 1A</fullName>
    </alternativeName>
    <alternativeName>
        <fullName evidence="8">Chloride conductance regulatory protein ICln</fullName>
    </alternativeName>
</protein>
<feature type="compositionally biased region" description="Pro residues" evidence="11">
    <location>
        <begin position="291"/>
        <end position="308"/>
    </location>
</feature>
<evidence type="ECO:0000256" key="11">
    <source>
        <dbReference type="SAM" id="MobiDB-lite"/>
    </source>
</evidence>
<dbReference type="GO" id="GO:0045292">
    <property type="term" value="P:mRNA cis splicing, via spliceosome"/>
    <property type="evidence" value="ECO:0000318"/>
    <property type="project" value="GO_Central"/>
</dbReference>
<dbReference type="Bgee" id="ENSOANG00000009523">
    <property type="expression patterns" value="Expressed in fibroblast and 7 other cell types or tissues"/>
</dbReference>
<organism evidence="12 13">
    <name type="scientific">Ornithorhynchus anatinus</name>
    <name type="common">Duckbill platypus</name>
    <dbReference type="NCBI Taxonomy" id="9258"/>
    <lineage>
        <taxon>Eukaryota</taxon>
        <taxon>Metazoa</taxon>
        <taxon>Chordata</taxon>
        <taxon>Craniata</taxon>
        <taxon>Vertebrata</taxon>
        <taxon>Euteleostomi</taxon>
        <taxon>Mammalia</taxon>
        <taxon>Monotremata</taxon>
        <taxon>Ornithorhynchidae</taxon>
        <taxon>Ornithorhynchus</taxon>
    </lineage>
</organism>
<keyword evidence="13" id="KW-1185">Reference proteome</keyword>
<dbReference type="Gene3D" id="2.30.29.30">
    <property type="entry name" value="Pleckstrin-homology domain (PH domain)/Phosphotyrosine-binding domain (PTB)"/>
    <property type="match status" value="1"/>
</dbReference>
<dbReference type="Ensembl" id="ENSOANT00000055229.1">
    <property type="protein sequence ID" value="ENSOANP00000041828.1"/>
    <property type="gene ID" value="ENSOANG00000009523.2"/>
</dbReference>
<name>A0A6I8NL20_ORNAN</name>
<keyword evidence="6" id="KW-0539">Nucleus</keyword>
<feature type="region of interest" description="Disordered" evidence="11">
    <location>
        <begin position="90"/>
        <end position="112"/>
    </location>
</feature>
<dbReference type="Pfam" id="PF03517">
    <property type="entry name" value="Voldacs"/>
    <property type="match status" value="1"/>
</dbReference>
<comment type="subcellular location">
    <subcellularLocation>
        <location evidence="2">Cytoplasm</location>
    </subcellularLocation>
    <subcellularLocation>
        <location evidence="1">Nucleus</location>
    </subcellularLocation>
</comment>
<evidence type="ECO:0000256" key="1">
    <source>
        <dbReference type="ARBA" id="ARBA00004123"/>
    </source>
</evidence>
<dbReference type="AlphaFoldDB" id="A0A6I8NL20"/>
<comment type="subunit">
    <text evidence="10">Component of the methylosome, a 20S complex containing at least PRMT5/SKB1, WDR77/MEP50 and CLNS1A/pICln. May mediate SNRPD1 and SNRPD3 methylation. Forms a 6S pICln-Sm complex composed of CLNS1A/pICln, SNRPD1, SNRPD2, SNRPE, SNRPF and SNRPG; ring-like structure where CLNS1A/pICln mimics additional Sm proteins and which is unable to assemble into the core snRNP. Interacts with LSM10 and LSM11.</text>
</comment>
<dbReference type="InterPro" id="IPR003521">
    <property type="entry name" value="ICln"/>
</dbReference>
<dbReference type="GO" id="GO:0034709">
    <property type="term" value="C:methylosome"/>
    <property type="evidence" value="ECO:0007669"/>
    <property type="project" value="InterPro"/>
</dbReference>
<feature type="compositionally biased region" description="Basic and acidic residues" evidence="11">
    <location>
        <begin position="315"/>
        <end position="327"/>
    </location>
</feature>
<dbReference type="GO" id="GO:0006821">
    <property type="term" value="P:chloride transport"/>
    <property type="evidence" value="ECO:0007669"/>
    <property type="project" value="InterPro"/>
</dbReference>
<proteinExistence type="inferred from homology"/>
<feature type="region of interest" description="Disordered" evidence="11">
    <location>
        <begin position="278"/>
        <end position="424"/>
    </location>
</feature>
<dbReference type="PANTHER" id="PTHR21399">
    <property type="entry name" value="CHLORIDE CONDUCTANCE REGULATORY PROTEIN ICLN"/>
    <property type="match status" value="1"/>
</dbReference>
<comment type="similarity">
    <text evidence="3">Belongs to the pICln (TC 1.A.47) family.</text>
</comment>
<reference evidence="12" key="2">
    <citation type="submission" date="2025-08" db="UniProtKB">
        <authorList>
            <consortium name="Ensembl"/>
        </authorList>
    </citation>
    <scope>IDENTIFICATION</scope>
    <source>
        <strain evidence="12">Glennie</strain>
    </source>
</reference>
<evidence type="ECO:0000313" key="12">
    <source>
        <dbReference type="Ensembl" id="ENSOANP00000041828.1"/>
    </source>
</evidence>
<evidence type="ECO:0000256" key="5">
    <source>
        <dbReference type="ARBA" id="ARBA00022490"/>
    </source>
</evidence>
<evidence type="ECO:0000256" key="6">
    <source>
        <dbReference type="ARBA" id="ARBA00023242"/>
    </source>
</evidence>
<evidence type="ECO:0000313" key="13">
    <source>
        <dbReference type="Proteomes" id="UP000002279"/>
    </source>
</evidence>
<feature type="compositionally biased region" description="Pro residues" evidence="11">
    <location>
        <begin position="212"/>
        <end position="224"/>
    </location>
</feature>
<dbReference type="GO" id="GO:0005681">
    <property type="term" value="C:spliceosomal complex"/>
    <property type="evidence" value="ECO:0000318"/>
    <property type="project" value="GO_Central"/>
</dbReference>
<reference evidence="12" key="3">
    <citation type="submission" date="2025-09" db="UniProtKB">
        <authorList>
            <consortium name="Ensembl"/>
        </authorList>
    </citation>
    <scope>IDENTIFICATION</scope>
    <source>
        <strain evidence="12">Glennie</strain>
    </source>
</reference>
<dbReference type="InterPro" id="IPR039924">
    <property type="entry name" value="ICln/Lot5/Saf5"/>
</dbReference>
<feature type="compositionally biased region" description="Low complexity" evidence="11">
    <location>
        <begin position="175"/>
        <end position="198"/>
    </location>
</feature>
<dbReference type="GO" id="GO:0005886">
    <property type="term" value="C:plasma membrane"/>
    <property type="evidence" value="ECO:0007669"/>
    <property type="project" value="InterPro"/>
</dbReference>
<keyword evidence="5" id="KW-0963">Cytoplasm</keyword>
<comment type="function">
    <text evidence="9">Involved in both the assembly of spliceosomal snRNPs and the methylation of Sm proteins. Chaperone that regulates the assembly of spliceosomal U1, U2, U4 and U5 small nuclear ribonucleoproteins (snRNPs), the building blocks of the spliceosome, and thereby plays an important role in the splicing of cellular pre-mRNAs. Most spliceosomal snRNPs contain a common set of Sm proteins SNRPB, SNRPD1, SNRPD2, SNRPD3, SNRPE, SNRPF and SNRPG that assemble in a heptameric protein ring on the Sm site of the small nuclear RNA to form the core snRNP (Sm core). In the cytosol, the Sm proteins SNRPD1, SNRPD2, SNRPE, SNRPF and SNRPG are trapped in an inactive 6S pICln-Sm complex by the chaperone CLNS1A that controls the assembly of the core snRNP. Dissociation by the SMN complex of CLNS1A from the trapped Sm proteins and their transfer to an SMN-Sm complex triggers the assembly of core snRNPs and their transport to the nucleus.</text>
</comment>
<accession>A0A6I8NL20</accession>
<dbReference type="GO" id="GO:0034715">
    <property type="term" value="C:pICln-Sm protein complex"/>
    <property type="evidence" value="ECO:0000318"/>
    <property type="project" value="GO_Central"/>
</dbReference>
<dbReference type="PRINTS" id="PR01348">
    <property type="entry name" value="ICLNCHANNEL"/>
</dbReference>
<dbReference type="GO" id="GO:0005829">
    <property type="term" value="C:cytosol"/>
    <property type="evidence" value="ECO:0000318"/>
    <property type="project" value="GO_Central"/>
</dbReference>
<evidence type="ECO:0000256" key="4">
    <source>
        <dbReference type="ARBA" id="ARBA00015653"/>
    </source>
</evidence>
<evidence type="ECO:0000256" key="3">
    <source>
        <dbReference type="ARBA" id="ARBA00007054"/>
    </source>
</evidence>
<feature type="compositionally biased region" description="Low complexity" evidence="11">
    <location>
        <begin position="370"/>
        <end position="394"/>
    </location>
</feature>
<gene>
    <name evidence="12" type="primary">CLNS1A</name>
</gene>
<reference evidence="12 13" key="1">
    <citation type="journal article" date="2008" name="Nature">
        <title>Genome analysis of the platypus reveals unique signatures of evolution.</title>
        <authorList>
            <person name="Warren W.C."/>
            <person name="Hillier L.W."/>
            <person name="Marshall Graves J.A."/>
            <person name="Birney E."/>
            <person name="Ponting C.P."/>
            <person name="Grutzner F."/>
            <person name="Belov K."/>
            <person name="Miller W."/>
            <person name="Clarke L."/>
            <person name="Chinwalla A.T."/>
            <person name="Yang S.P."/>
            <person name="Heger A."/>
            <person name="Locke D.P."/>
            <person name="Miethke P."/>
            <person name="Waters P.D."/>
            <person name="Veyrunes F."/>
            <person name="Fulton L."/>
            <person name="Fulton B."/>
            <person name="Graves T."/>
            <person name="Wallis J."/>
            <person name="Puente X.S."/>
            <person name="Lopez-Otin C."/>
            <person name="Ordonez G.R."/>
            <person name="Eichler E.E."/>
            <person name="Chen L."/>
            <person name="Cheng Z."/>
            <person name="Deakin J.E."/>
            <person name="Alsop A."/>
            <person name="Thompson K."/>
            <person name="Kirby P."/>
            <person name="Papenfuss A.T."/>
            <person name="Wakefield M.J."/>
            <person name="Olender T."/>
            <person name="Lancet D."/>
            <person name="Huttley G.A."/>
            <person name="Smit A.F."/>
            <person name="Pask A."/>
            <person name="Temple-Smith P."/>
            <person name="Batzer M.A."/>
            <person name="Walker J.A."/>
            <person name="Konkel M.K."/>
            <person name="Harris R.S."/>
            <person name="Whittington C.M."/>
            <person name="Wong E.S."/>
            <person name="Gemmell N.J."/>
            <person name="Buschiazzo E."/>
            <person name="Vargas Jentzsch I.M."/>
            <person name="Merkel A."/>
            <person name="Schmitz J."/>
            <person name="Zemann A."/>
            <person name="Churakov G."/>
            <person name="Kriegs J.O."/>
            <person name="Brosius J."/>
            <person name="Murchison E.P."/>
            <person name="Sachidanandam R."/>
            <person name="Smith C."/>
            <person name="Hannon G.J."/>
            <person name="Tsend-Ayush E."/>
            <person name="McMillan D."/>
            <person name="Attenborough R."/>
            <person name="Rens W."/>
            <person name="Ferguson-Smith M."/>
            <person name="Lefevre C.M."/>
            <person name="Sharp J.A."/>
            <person name="Nicholas K.R."/>
            <person name="Ray D.A."/>
            <person name="Kube M."/>
            <person name="Reinhardt R."/>
            <person name="Pringle T.H."/>
            <person name="Taylor J."/>
            <person name="Jones R.C."/>
            <person name="Nixon B."/>
            <person name="Dacheux J.L."/>
            <person name="Niwa H."/>
            <person name="Sekita Y."/>
            <person name="Huang X."/>
            <person name="Stark A."/>
            <person name="Kheradpour P."/>
            <person name="Kellis M."/>
            <person name="Flicek P."/>
            <person name="Chen Y."/>
            <person name="Webber C."/>
            <person name="Hardison R."/>
            <person name="Nelson J."/>
            <person name="Hallsworth-Pepin K."/>
            <person name="Delehaunty K."/>
            <person name="Markovic C."/>
            <person name="Minx P."/>
            <person name="Feng Y."/>
            <person name="Kremitzki C."/>
            <person name="Mitreva M."/>
            <person name="Glasscock J."/>
            <person name="Wylie T."/>
            <person name="Wohldmann P."/>
            <person name="Thiru P."/>
            <person name="Nhan M.N."/>
            <person name="Pohl C.S."/>
            <person name="Smith S.M."/>
            <person name="Hou S."/>
            <person name="Nefedov M."/>
            <person name="de Jong P.J."/>
            <person name="Renfree M.B."/>
            <person name="Mardis E.R."/>
            <person name="Wilson R.K."/>
        </authorList>
    </citation>
    <scope>NUCLEOTIDE SEQUENCE [LARGE SCALE GENOMIC DNA]</scope>
    <source>
        <strain evidence="12 13">Glennie</strain>
    </source>
</reference>
<feature type="compositionally biased region" description="Basic and acidic residues" evidence="11">
    <location>
        <begin position="90"/>
        <end position="104"/>
    </location>
</feature>
<feature type="region of interest" description="Disordered" evidence="11">
    <location>
        <begin position="175"/>
        <end position="237"/>
    </location>
</feature>
<dbReference type="GeneTree" id="ENSGT00390000010063"/>
<evidence type="ECO:0000256" key="8">
    <source>
        <dbReference type="ARBA" id="ARBA00033090"/>
    </source>
</evidence>
<dbReference type="InParanoid" id="A0A6I8NL20"/>
<dbReference type="FunCoup" id="A0A6I8NL20">
    <property type="interactions" value="2913"/>
</dbReference>
<dbReference type="InterPro" id="IPR011993">
    <property type="entry name" value="PH-like_dom_sf"/>
</dbReference>
<sequence length="424" mass="46181">MSFLKRFPAPGAGEGLRRQQPHTEALLDGRALGTGTLYIADSRLSWLDGSGLGFSLEYPSISLHAVSRDLNAFPREHLYVMVNAKFTEDEAKETPVAEGDGRDQSDEDEEAEPIAEFRFVPGDRSAREWRPRPGGGRGWFRLSSRGPAGPSGPCLLLLWMQWKPCFRPCASARPCTRTPRTTTRTTTTREASTTWRPTVGEPGPATGVSPAPSFPPCAPHPGSPFPLAERGGQGDLPTFYTYEEGLSQLTAEGQATLERLEGMLAQSEGSRYHMAGVRTDDSSRDFEGEDPPPPVPPRTRTRPPPPSRPDSGPGPRRERPPRGDVSRRAGGGRSRKGSAGPLPAVAAPALPQPVPLSQMGWRWTPRRPWRGSSKTPTSTTEEGGPGLRLGELPLVSRRWEGAWPPAKREEGRGILQCKSRVRPA</sequence>
<dbReference type="PANTHER" id="PTHR21399:SF0">
    <property type="entry name" value="METHYLOSOME SUBUNIT PICLN"/>
    <property type="match status" value="1"/>
</dbReference>